<sequence length="73" mass="8126">MGMNKIGRNEPCPCESGLKYKHCHGDIIKTADAKQIANLAMSQMIQEERIKKGVICKHGILKTEHCKDCKVGD</sequence>
<reference evidence="1" key="1">
    <citation type="journal article" date="2015" name="Nature">
        <title>Complex archaea that bridge the gap between prokaryotes and eukaryotes.</title>
        <authorList>
            <person name="Spang A."/>
            <person name="Saw J.H."/>
            <person name="Jorgensen S.L."/>
            <person name="Zaremba-Niedzwiedzka K."/>
            <person name="Martijn J."/>
            <person name="Lind A.E."/>
            <person name="van Eijk R."/>
            <person name="Schleper C."/>
            <person name="Guy L."/>
            <person name="Ettema T.J."/>
        </authorList>
    </citation>
    <scope>NUCLEOTIDE SEQUENCE</scope>
</reference>
<dbReference type="InterPro" id="IPR004027">
    <property type="entry name" value="SEC_C_motif"/>
</dbReference>
<name>A0A0F9WGH3_9ZZZZ</name>
<dbReference type="EMBL" id="LAZR01000278">
    <property type="protein sequence ID" value="KKN77453.1"/>
    <property type="molecule type" value="Genomic_DNA"/>
</dbReference>
<protein>
    <submittedName>
        <fullName evidence="1">Uncharacterized protein</fullName>
    </submittedName>
</protein>
<dbReference type="Gene3D" id="3.10.450.50">
    <property type="match status" value="1"/>
</dbReference>
<comment type="caution">
    <text evidence="1">The sequence shown here is derived from an EMBL/GenBank/DDBJ whole genome shotgun (WGS) entry which is preliminary data.</text>
</comment>
<dbReference type="Pfam" id="PF02810">
    <property type="entry name" value="SEC-C"/>
    <property type="match status" value="1"/>
</dbReference>
<proteinExistence type="predicted"/>
<accession>A0A0F9WGH3</accession>
<organism evidence="1">
    <name type="scientific">marine sediment metagenome</name>
    <dbReference type="NCBI Taxonomy" id="412755"/>
    <lineage>
        <taxon>unclassified sequences</taxon>
        <taxon>metagenomes</taxon>
        <taxon>ecological metagenomes</taxon>
    </lineage>
</organism>
<dbReference type="AlphaFoldDB" id="A0A0F9WGH3"/>
<dbReference type="SUPFAM" id="SSF103642">
    <property type="entry name" value="Sec-C motif"/>
    <property type="match status" value="1"/>
</dbReference>
<gene>
    <name evidence="1" type="ORF">LCGC14_0360120</name>
</gene>
<evidence type="ECO:0000313" key="1">
    <source>
        <dbReference type="EMBL" id="KKN77453.1"/>
    </source>
</evidence>